<dbReference type="InterPro" id="IPR046885">
    <property type="entry name" value="MnmA-like_C"/>
</dbReference>
<evidence type="ECO:0000313" key="12">
    <source>
        <dbReference type="EMBL" id="SNR71104.1"/>
    </source>
</evidence>
<dbReference type="NCBIfam" id="TIGR00420">
    <property type="entry name" value="trmU"/>
    <property type="match status" value="1"/>
</dbReference>
<evidence type="ECO:0000256" key="2">
    <source>
        <dbReference type="ARBA" id="ARBA00022555"/>
    </source>
</evidence>
<evidence type="ECO:0000256" key="7">
    <source>
        <dbReference type="ARBA" id="ARBA00022884"/>
    </source>
</evidence>
<protein>
    <recommendedName>
        <fullName evidence="1">tRNA-uridine 2-sulfurtransferase</fullName>
        <ecNumber evidence="1">2.8.1.13</ecNumber>
    </recommendedName>
</protein>
<sequence length="345" mass="39611">MTGKDVLVGFSGGVDSFYTCHLLKEKGYKVYPVLFRFSGKENLEKAKYYAEKLGLKLSIIDYRELFYEKVIKPFIEYYRNGLTPNPCVVCNRDMKIKMLYNLSEELGIKNIATGHYARTEFSEDFQKKLIFRGVEKGKEQSYFLATILPEFIEKLIFPLGEFTKKEVIEKAKALGYQFLSESQDICFLEDDIETFLSRYIKPKKGKFVLTSGEEVGSFSAIFKYTVGQRRGLGISYKYPLYVLSILPEKNVIVVGSKDELQKNSLYIKDIVLHVPYGEIDWNCVDIQIRYRGKIARIERIEVLKNGIFFVKLHASLDAPTPGQVCAFYFKDTLLGGGEITTLERG</sequence>
<evidence type="ECO:0000313" key="13">
    <source>
        <dbReference type="Proteomes" id="UP000198405"/>
    </source>
</evidence>
<evidence type="ECO:0000256" key="3">
    <source>
        <dbReference type="ARBA" id="ARBA00022679"/>
    </source>
</evidence>
<keyword evidence="13" id="KW-1185">Reference proteome</keyword>
<dbReference type="GO" id="GO:0005524">
    <property type="term" value="F:ATP binding"/>
    <property type="evidence" value="ECO:0007669"/>
    <property type="project" value="UniProtKB-KW"/>
</dbReference>
<dbReference type="GO" id="GO:0008168">
    <property type="term" value="F:methyltransferase activity"/>
    <property type="evidence" value="ECO:0007669"/>
    <property type="project" value="UniProtKB-KW"/>
</dbReference>
<dbReference type="InterPro" id="IPR046884">
    <property type="entry name" value="MnmA-like_central"/>
</dbReference>
<keyword evidence="4" id="KW-0819">tRNA processing</keyword>
<dbReference type="GO" id="GO:0032259">
    <property type="term" value="P:methylation"/>
    <property type="evidence" value="ECO:0007669"/>
    <property type="project" value="UniProtKB-KW"/>
</dbReference>
<dbReference type="OrthoDB" id="9800696at2"/>
<dbReference type="PANTHER" id="PTHR11933">
    <property type="entry name" value="TRNA 5-METHYLAMINOMETHYL-2-THIOURIDYLATE -METHYLTRANSFERASE"/>
    <property type="match status" value="1"/>
</dbReference>
<evidence type="ECO:0000256" key="4">
    <source>
        <dbReference type="ARBA" id="ARBA00022694"/>
    </source>
</evidence>
<dbReference type="Pfam" id="PF20259">
    <property type="entry name" value="tRNA_Me_trans_M"/>
    <property type="match status" value="1"/>
</dbReference>
<evidence type="ECO:0000256" key="8">
    <source>
        <dbReference type="ARBA" id="ARBA00023157"/>
    </source>
</evidence>
<dbReference type="GO" id="GO:0103016">
    <property type="term" value="F:tRNA-uridine 2-sulfurtransferase activity"/>
    <property type="evidence" value="ECO:0007669"/>
    <property type="project" value="UniProtKB-EC"/>
</dbReference>
<keyword evidence="3 12" id="KW-0808">Transferase</keyword>
<dbReference type="Gene3D" id="2.30.30.280">
    <property type="entry name" value="Adenine nucleotide alpha hydrolases-like domains"/>
    <property type="match status" value="1"/>
</dbReference>
<gene>
    <name evidence="12" type="ORF">SAMN06265340_103196</name>
</gene>
<keyword evidence="8" id="KW-1015">Disulfide bond</keyword>
<dbReference type="InterPro" id="IPR023382">
    <property type="entry name" value="MnmA-like_central_sf"/>
</dbReference>
<evidence type="ECO:0000259" key="10">
    <source>
        <dbReference type="Pfam" id="PF20258"/>
    </source>
</evidence>
<proteinExistence type="predicted"/>
<dbReference type="Gene3D" id="2.40.30.10">
    <property type="entry name" value="Translation factors"/>
    <property type="match status" value="1"/>
</dbReference>
<evidence type="ECO:0000256" key="9">
    <source>
        <dbReference type="ARBA" id="ARBA00051542"/>
    </source>
</evidence>
<keyword evidence="6" id="KW-0067">ATP-binding</keyword>
<dbReference type="GO" id="GO:0000049">
    <property type="term" value="F:tRNA binding"/>
    <property type="evidence" value="ECO:0007669"/>
    <property type="project" value="UniProtKB-KW"/>
</dbReference>
<keyword evidence="2" id="KW-0820">tRNA-binding</keyword>
<dbReference type="GO" id="GO:0002143">
    <property type="term" value="P:tRNA wobble position uridine thiolation"/>
    <property type="evidence" value="ECO:0007669"/>
    <property type="project" value="TreeGrafter"/>
</dbReference>
<dbReference type="EMBL" id="FZOB01000003">
    <property type="protein sequence ID" value="SNR71104.1"/>
    <property type="molecule type" value="Genomic_DNA"/>
</dbReference>
<dbReference type="EC" id="2.8.1.13" evidence="1"/>
<dbReference type="Proteomes" id="UP000198405">
    <property type="component" value="Unassembled WGS sequence"/>
</dbReference>
<keyword evidence="5" id="KW-0547">Nucleotide-binding</keyword>
<evidence type="ECO:0000256" key="6">
    <source>
        <dbReference type="ARBA" id="ARBA00022840"/>
    </source>
</evidence>
<dbReference type="InterPro" id="IPR014729">
    <property type="entry name" value="Rossmann-like_a/b/a_fold"/>
</dbReference>
<dbReference type="SUPFAM" id="SSF52402">
    <property type="entry name" value="Adenine nucleotide alpha hydrolases-like"/>
    <property type="match status" value="1"/>
</dbReference>
<feature type="domain" description="tRNA-specific 2-thiouridylase MnmA-like C-terminal" evidence="10">
    <location>
        <begin position="264"/>
        <end position="339"/>
    </location>
</feature>
<dbReference type="InterPro" id="IPR004506">
    <property type="entry name" value="MnmA-like"/>
</dbReference>
<keyword evidence="7" id="KW-0694">RNA-binding</keyword>
<reference evidence="13" key="1">
    <citation type="submission" date="2017-06" db="EMBL/GenBank/DDBJ databases">
        <authorList>
            <person name="Varghese N."/>
            <person name="Submissions S."/>
        </authorList>
    </citation>
    <scope>NUCLEOTIDE SEQUENCE [LARGE SCALE GENOMIC DNA]</scope>
    <source>
        <strain evidence="13">DSM 15668</strain>
    </source>
</reference>
<dbReference type="RefSeq" id="WP_089322734.1">
    <property type="nucleotide sequence ID" value="NZ_FZOB01000003.1"/>
</dbReference>
<dbReference type="NCBIfam" id="NF001138">
    <property type="entry name" value="PRK00143.1"/>
    <property type="match status" value="1"/>
</dbReference>
<dbReference type="Pfam" id="PF03054">
    <property type="entry name" value="tRNA_Me_trans"/>
    <property type="match status" value="1"/>
</dbReference>
<dbReference type="AlphaFoldDB" id="A0A238YKF2"/>
<dbReference type="CDD" id="cd01998">
    <property type="entry name" value="MnmA_TRMU-like"/>
    <property type="match status" value="1"/>
</dbReference>
<dbReference type="PANTHER" id="PTHR11933:SF5">
    <property type="entry name" value="MITOCHONDRIAL TRNA-SPECIFIC 2-THIOURIDYLASE 1"/>
    <property type="match status" value="1"/>
</dbReference>
<dbReference type="Gene3D" id="3.40.50.620">
    <property type="entry name" value="HUPs"/>
    <property type="match status" value="1"/>
</dbReference>
<accession>A0A238YKF2</accession>
<organism evidence="12 13">
    <name type="scientific">Desulfurobacterium atlanticum</name>
    <dbReference type="NCBI Taxonomy" id="240169"/>
    <lineage>
        <taxon>Bacteria</taxon>
        <taxon>Pseudomonadati</taxon>
        <taxon>Aquificota</taxon>
        <taxon>Aquificia</taxon>
        <taxon>Desulfurobacteriales</taxon>
        <taxon>Desulfurobacteriaceae</taxon>
        <taxon>Desulfurobacterium</taxon>
    </lineage>
</organism>
<dbReference type="Pfam" id="PF20258">
    <property type="entry name" value="tRNA_Me_trans_C"/>
    <property type="match status" value="1"/>
</dbReference>
<evidence type="ECO:0000259" key="11">
    <source>
        <dbReference type="Pfam" id="PF20259"/>
    </source>
</evidence>
<name>A0A238YKF2_9BACT</name>
<keyword evidence="12" id="KW-0489">Methyltransferase</keyword>
<comment type="catalytic activity">
    <reaction evidence="9">
        <text>S-sulfanyl-L-cysteinyl-[protein] + uridine(34) in tRNA + AH2 + ATP = 2-thiouridine(34) in tRNA + L-cysteinyl-[protein] + A + AMP + diphosphate + H(+)</text>
        <dbReference type="Rhea" id="RHEA:47032"/>
        <dbReference type="Rhea" id="RHEA-COMP:10131"/>
        <dbReference type="Rhea" id="RHEA-COMP:11726"/>
        <dbReference type="Rhea" id="RHEA-COMP:11727"/>
        <dbReference type="Rhea" id="RHEA-COMP:11728"/>
        <dbReference type="ChEBI" id="CHEBI:13193"/>
        <dbReference type="ChEBI" id="CHEBI:15378"/>
        <dbReference type="ChEBI" id="CHEBI:17499"/>
        <dbReference type="ChEBI" id="CHEBI:29950"/>
        <dbReference type="ChEBI" id="CHEBI:30616"/>
        <dbReference type="ChEBI" id="CHEBI:33019"/>
        <dbReference type="ChEBI" id="CHEBI:61963"/>
        <dbReference type="ChEBI" id="CHEBI:65315"/>
        <dbReference type="ChEBI" id="CHEBI:87170"/>
        <dbReference type="ChEBI" id="CHEBI:456215"/>
        <dbReference type="EC" id="2.8.1.13"/>
    </reaction>
</comment>
<feature type="domain" description="tRNA-specific 2-thiouridylase MnmA-like central" evidence="11">
    <location>
        <begin position="194"/>
        <end position="256"/>
    </location>
</feature>
<evidence type="ECO:0000256" key="1">
    <source>
        <dbReference type="ARBA" id="ARBA00011949"/>
    </source>
</evidence>
<evidence type="ECO:0000256" key="5">
    <source>
        <dbReference type="ARBA" id="ARBA00022741"/>
    </source>
</evidence>